<protein>
    <recommendedName>
        <fullName evidence="3">SnoaL-like domain-containing protein</fullName>
    </recommendedName>
</protein>
<proteinExistence type="predicted"/>
<dbReference type="HOGENOM" id="CLU_100997_5_0_10"/>
<dbReference type="Gene3D" id="3.10.450.50">
    <property type="match status" value="1"/>
</dbReference>
<gene>
    <name evidence="1" type="ORF">NMS_0341</name>
</gene>
<dbReference type="OrthoDB" id="1442472at2"/>
<dbReference type="KEGG" id="nmf:NMS_0341"/>
<dbReference type="PANTHER" id="PTHR38436">
    <property type="entry name" value="POLYKETIDE CYCLASE SNOAL-LIKE DOMAIN"/>
    <property type="match status" value="1"/>
</dbReference>
<sequence length="174" mass="19617">MKLWNTTAAILIVAFFISCDQKVEEKETTTNNLEETIRETNEIRYQAWNTGNPDLMEAQLSDDFVRYANGDIEFEGKSGYTNLMNMYLTGFPDLHFEYELVAVKNNKSFTKWTATGTNAGMFNGAPATGNQIMVHGFSVITYNDEGKIIKEEAYMDNLKAYTSIGYSLAPPNVD</sequence>
<dbReference type="InterPro" id="IPR009959">
    <property type="entry name" value="Cyclase_SnoaL-like"/>
</dbReference>
<dbReference type="STRING" id="1454201.NMS_0341"/>
<dbReference type="InterPro" id="IPR032710">
    <property type="entry name" value="NTF2-like_dom_sf"/>
</dbReference>
<name>W8VPA1_9FLAO</name>
<reference evidence="1 2" key="1">
    <citation type="journal article" date="2014" name="Proc. Natl. Acad. Sci. U.S.A.">
        <title>Functional characterization of flavobacteria rhodopsins reveals a unique class of light-driven chloride pump in bacteria.</title>
        <authorList>
            <person name="Yoshizawa S."/>
            <person name="Kumagai Y."/>
            <person name="Kim H."/>
            <person name="Ogura Y."/>
            <person name="Hayashi T."/>
            <person name="Iwasaki W."/>
            <person name="DeLong E.F."/>
            <person name="Kogure K."/>
        </authorList>
    </citation>
    <scope>NUCLEOTIDE SEQUENCE [LARGE SCALE GENOMIC DNA]</scope>
    <source>
        <strain evidence="1 2">S1-08</strain>
    </source>
</reference>
<evidence type="ECO:0000313" key="1">
    <source>
        <dbReference type="EMBL" id="BAO54350.1"/>
    </source>
</evidence>
<dbReference type="PROSITE" id="PS51257">
    <property type="entry name" value="PROKAR_LIPOPROTEIN"/>
    <property type="match status" value="1"/>
</dbReference>
<dbReference type="SUPFAM" id="SSF54427">
    <property type="entry name" value="NTF2-like"/>
    <property type="match status" value="1"/>
</dbReference>
<accession>W8VPA1</accession>
<dbReference type="AlphaFoldDB" id="W8VPA1"/>
<dbReference type="EMBL" id="AP014548">
    <property type="protein sequence ID" value="BAO54350.1"/>
    <property type="molecule type" value="Genomic_DNA"/>
</dbReference>
<evidence type="ECO:0000313" key="2">
    <source>
        <dbReference type="Proteomes" id="UP000031760"/>
    </source>
</evidence>
<dbReference type="Proteomes" id="UP000031760">
    <property type="component" value="Chromosome"/>
</dbReference>
<dbReference type="RefSeq" id="WP_041495081.1">
    <property type="nucleotide sequence ID" value="NZ_AP014548.1"/>
</dbReference>
<organism evidence="1 2">
    <name type="scientific">Nonlabens marinus S1-08</name>
    <dbReference type="NCBI Taxonomy" id="1454201"/>
    <lineage>
        <taxon>Bacteria</taxon>
        <taxon>Pseudomonadati</taxon>
        <taxon>Bacteroidota</taxon>
        <taxon>Flavobacteriia</taxon>
        <taxon>Flavobacteriales</taxon>
        <taxon>Flavobacteriaceae</taxon>
        <taxon>Nonlabens</taxon>
    </lineage>
</organism>
<dbReference type="GO" id="GO:0030638">
    <property type="term" value="P:polyketide metabolic process"/>
    <property type="evidence" value="ECO:0007669"/>
    <property type="project" value="InterPro"/>
</dbReference>
<dbReference type="PANTHER" id="PTHR38436:SF1">
    <property type="entry name" value="ESTER CYCLASE"/>
    <property type="match status" value="1"/>
</dbReference>
<keyword evidence="2" id="KW-1185">Reference proteome</keyword>
<evidence type="ECO:0008006" key="3">
    <source>
        <dbReference type="Google" id="ProtNLM"/>
    </source>
</evidence>
<dbReference type="Pfam" id="PF07366">
    <property type="entry name" value="SnoaL"/>
    <property type="match status" value="1"/>
</dbReference>